<proteinExistence type="predicted"/>
<feature type="region of interest" description="Disordered" evidence="1">
    <location>
        <begin position="1"/>
        <end position="73"/>
    </location>
</feature>
<comment type="caution">
    <text evidence="2">The sequence shown here is derived from an EMBL/GenBank/DDBJ whole genome shotgun (WGS) entry which is preliminary data.</text>
</comment>
<sequence length="73" mass="7656">MAEAGRSPAERPREPVAQVAAEASEPEASAPPRALRRLPGDPSPRGRSQSDLSSCSSRGRPLRVHITGSGHFG</sequence>
<dbReference type="Proteomes" id="UP000664940">
    <property type="component" value="Unassembled WGS sequence"/>
</dbReference>
<evidence type="ECO:0000313" key="2">
    <source>
        <dbReference type="EMBL" id="KAF6115484.1"/>
    </source>
</evidence>
<organism evidence="2 3">
    <name type="scientific">Phyllostomus discolor</name>
    <name type="common">pale spear-nosed bat</name>
    <dbReference type="NCBI Taxonomy" id="89673"/>
    <lineage>
        <taxon>Eukaryota</taxon>
        <taxon>Metazoa</taxon>
        <taxon>Chordata</taxon>
        <taxon>Craniata</taxon>
        <taxon>Vertebrata</taxon>
        <taxon>Euteleostomi</taxon>
        <taxon>Mammalia</taxon>
        <taxon>Eutheria</taxon>
        <taxon>Laurasiatheria</taxon>
        <taxon>Chiroptera</taxon>
        <taxon>Yangochiroptera</taxon>
        <taxon>Phyllostomidae</taxon>
        <taxon>Phyllostominae</taxon>
        <taxon>Phyllostomus</taxon>
    </lineage>
</organism>
<gene>
    <name evidence="2" type="ORF">HJG60_014871</name>
</gene>
<reference evidence="2 3" key="1">
    <citation type="journal article" date="2020" name="Nature">
        <title>Six reference-quality genomes reveal evolution of bat adaptations.</title>
        <authorList>
            <person name="Jebb D."/>
            <person name="Huang Z."/>
            <person name="Pippel M."/>
            <person name="Hughes G.M."/>
            <person name="Lavrichenko K."/>
            <person name="Devanna P."/>
            <person name="Winkler S."/>
            <person name="Jermiin L.S."/>
            <person name="Skirmuntt E.C."/>
            <person name="Katzourakis A."/>
            <person name="Burkitt-Gray L."/>
            <person name="Ray D.A."/>
            <person name="Sullivan K.A.M."/>
            <person name="Roscito J.G."/>
            <person name="Kirilenko B.M."/>
            <person name="Davalos L.M."/>
            <person name="Corthals A.P."/>
            <person name="Power M.L."/>
            <person name="Jones G."/>
            <person name="Ransome R.D."/>
            <person name="Dechmann D.K.N."/>
            <person name="Locatelli A.G."/>
            <person name="Puechmaille S.J."/>
            <person name="Fedrigo O."/>
            <person name="Jarvis E.D."/>
            <person name="Hiller M."/>
            <person name="Vernes S.C."/>
            <person name="Myers E.W."/>
            <person name="Teeling E.C."/>
        </authorList>
    </citation>
    <scope>NUCLEOTIDE SEQUENCE [LARGE SCALE GENOMIC DNA]</scope>
    <source>
        <strain evidence="2">Bat1K_MPI-CBG_1</strain>
    </source>
</reference>
<feature type="compositionally biased region" description="Low complexity" evidence="1">
    <location>
        <begin position="45"/>
        <end position="59"/>
    </location>
</feature>
<evidence type="ECO:0000313" key="3">
    <source>
        <dbReference type="Proteomes" id="UP000664940"/>
    </source>
</evidence>
<accession>A0A834AR96</accession>
<evidence type="ECO:0000256" key="1">
    <source>
        <dbReference type="SAM" id="MobiDB-lite"/>
    </source>
</evidence>
<dbReference type="AlphaFoldDB" id="A0A834AR96"/>
<dbReference type="EMBL" id="JABVXQ010000004">
    <property type="protein sequence ID" value="KAF6115484.1"/>
    <property type="molecule type" value="Genomic_DNA"/>
</dbReference>
<protein>
    <submittedName>
        <fullName evidence="2">Phosphatase and actin regulator 2</fullName>
    </submittedName>
</protein>
<feature type="compositionally biased region" description="Low complexity" evidence="1">
    <location>
        <begin position="20"/>
        <end position="33"/>
    </location>
</feature>
<name>A0A834AR96_9CHIR</name>